<dbReference type="CDD" id="cd06008">
    <property type="entry name" value="NF-X1-zinc-finger"/>
    <property type="match status" value="4"/>
</dbReference>
<dbReference type="InterPro" id="IPR000967">
    <property type="entry name" value="Znf_NFX1"/>
</dbReference>
<evidence type="ECO:0000256" key="1">
    <source>
        <dbReference type="ARBA" id="ARBA00004123"/>
    </source>
</evidence>
<feature type="domain" description="R3H" evidence="11">
    <location>
        <begin position="1054"/>
        <end position="1117"/>
    </location>
</feature>
<keyword evidence="5" id="KW-0863">Zinc-finger</keyword>
<keyword evidence="3" id="KW-0479">Metal-binding</keyword>
<dbReference type="PANTHER" id="PTHR12360">
    <property type="entry name" value="NUCLEAR TRANSCRIPTION FACTOR, X-BOX BINDING 1 NFX1"/>
    <property type="match status" value="1"/>
</dbReference>
<feature type="compositionally biased region" description="Low complexity" evidence="10">
    <location>
        <begin position="221"/>
        <end position="231"/>
    </location>
</feature>
<evidence type="ECO:0000256" key="10">
    <source>
        <dbReference type="SAM" id="MobiDB-lite"/>
    </source>
</evidence>
<sequence length="1276" mass="139593">MTHSDHHLSAPLVDTSSTAKPIEAGRRVASPQPGGPTIPLYGRRPSCLRDGFLLSHLQRTARLSREEDLGKRVLRSRDLGIFLVPVISFFSPSRSRAFRFDQSISKVAVFQKAHAPQKSTPHLANVGRQIAIEGFSPLTLDGNTHNQSHFNTIMPAEASQAPASDGAQGSRGRPRQRRRGQRGGRGGQGQGRGGAAEQGGQPPAAAPVERTNGSPTPANDSGDAVASSSSRGRGRARGRGRGGGGGGLRAGRGGAAVRGGGFVAGMQRTFGGHLTSEMADGGGQVNGDAGLSAAAAEFVPGQAIAPKRQPPRQKAPQYPLAPKSTAEDLPTRIHQDISNGQYECVICASEVLRSSKVWSCNLRQPPRQKAPQYPLAPKSTAEDLPTRIHQDISNGQYECVICASEVLRSSKVWSCNLCWTVVHLPCVKKWHKSQIEKPNPQEQEQPDQPRTWRCPGCNSKLTEHPSSYHCWCGKDINPQNVGSLPPHSCGQTCTKPRATCPHLCFSDCHAGPCRPCDLMGPTQPCFCGKQESTKRCSDTDYDNGWSCKEICGDLLPCGEHFCEQECHSGLCGSCTVPMMSRCYCGKVEKEIPCDRRDEVRTSFNYGQIDASETEAVQPQESFDGCFDCGASCGRKYDCGHHECQKTCHPQDEVEAHCPLSPDVVESCPCGKTPLERLLEQPRQSCQDPVPHCQETCGKILACGHECDRTCHVGPCPPCYQRMDISCRCGRTSSRTLCHGDDMALPVCMRVCQAQLNCGRHQCGDRCCPGEKKAVERQAAKRKNKLQNPDEIEAEHICIRVCGRTLKCGAHQCQQICHRGPCGSCLEAVFDEISCTCGRTVLQPPQPCGTRPPECRFDCTRRPVCGHPPVSHNCHPDDLACPKCPFLVEKPCICGKQRLKNQPCWFEEVRCGLPCNEKLKCGTHTCKKQCHRPGQCEDAEVTGSHCNQPCGKSRKSCGHADQDNCHAPYPCKEDKPCQAKEFITCACQHRKKEIKCLATRINPEPERETLKCDDECLRLQRNQKLAAALSIDPATHTDDHVPYSDTTLKLFRDSVRWCQTQEREFRVFASDADEKRIRFKPMPPSQRAFLHALAEDFGLDTESQDPEPHRHVSVFKTPRFVSAPSKTLAQCVKIKNVQAAAAKAGASASEAPKQPPFNALLLSTPRFALTIEELDAALAGDFAAHNNLSFTTSFLPSDEVLVRATPDQNVLRREVTGETKDAGGWSSVVGRRPQAAAPAPVEKKPASGFVCFSRLPRKKIVQETEEDWEAAAEKMDD</sequence>
<accession>A0A0G4MV16</accession>
<keyword evidence="13" id="KW-1185">Reference proteome</keyword>
<dbReference type="GO" id="GO:0005634">
    <property type="term" value="C:nucleus"/>
    <property type="evidence" value="ECO:0007669"/>
    <property type="project" value="UniProtKB-SubCell"/>
</dbReference>
<proteinExistence type="inferred from homology"/>
<dbReference type="PROSITE" id="PS51061">
    <property type="entry name" value="R3H"/>
    <property type="match status" value="1"/>
</dbReference>
<evidence type="ECO:0000256" key="3">
    <source>
        <dbReference type="ARBA" id="ARBA00022723"/>
    </source>
</evidence>
<dbReference type="InterPro" id="IPR034078">
    <property type="entry name" value="NFX1_fam"/>
</dbReference>
<reference evidence="12 13" key="1">
    <citation type="submission" date="2015-05" db="EMBL/GenBank/DDBJ databases">
        <authorList>
            <person name="Wang D.B."/>
            <person name="Wang M."/>
        </authorList>
    </citation>
    <scope>NUCLEOTIDE SEQUENCE [LARGE SCALE GENOMIC DNA]</scope>
    <source>
        <strain evidence="12">VL1</strain>
    </source>
</reference>
<dbReference type="Proteomes" id="UP000044602">
    <property type="component" value="Unassembled WGS sequence"/>
</dbReference>
<dbReference type="CDD" id="cd06006">
    <property type="entry name" value="R3H_unknown_2"/>
    <property type="match status" value="1"/>
</dbReference>
<name>A0A0G4MV16_VERLO</name>
<evidence type="ECO:0000256" key="4">
    <source>
        <dbReference type="ARBA" id="ARBA00022737"/>
    </source>
</evidence>
<feature type="region of interest" description="Disordered" evidence="10">
    <location>
        <begin position="1216"/>
        <end position="1240"/>
    </location>
</feature>
<dbReference type="InterPro" id="IPR034077">
    <property type="entry name" value="R3H_FAP1"/>
</dbReference>
<keyword evidence="9" id="KW-0539">Nucleus</keyword>
<feature type="region of interest" description="Disordered" evidence="10">
    <location>
        <begin position="303"/>
        <end position="326"/>
    </location>
</feature>
<dbReference type="STRING" id="100787.A0A0G4MV16"/>
<evidence type="ECO:0000256" key="9">
    <source>
        <dbReference type="ARBA" id="ARBA00023242"/>
    </source>
</evidence>
<dbReference type="InterPro" id="IPR036867">
    <property type="entry name" value="R3H_dom_sf"/>
</dbReference>
<dbReference type="SMART" id="SM00438">
    <property type="entry name" value="ZnF_NFX"/>
    <property type="match status" value="8"/>
</dbReference>
<organism evidence="12 13">
    <name type="scientific">Verticillium longisporum</name>
    <name type="common">Verticillium dahliae var. longisporum</name>
    <dbReference type="NCBI Taxonomy" id="100787"/>
    <lineage>
        <taxon>Eukaryota</taxon>
        <taxon>Fungi</taxon>
        <taxon>Dikarya</taxon>
        <taxon>Ascomycota</taxon>
        <taxon>Pezizomycotina</taxon>
        <taxon>Sordariomycetes</taxon>
        <taxon>Hypocreomycetidae</taxon>
        <taxon>Glomerellales</taxon>
        <taxon>Plectosphaerellaceae</taxon>
        <taxon>Verticillium</taxon>
    </lineage>
</organism>
<dbReference type="CDD" id="cd16492">
    <property type="entry name" value="RING-CH-C4HC3_NFX1-like"/>
    <property type="match status" value="1"/>
</dbReference>
<feature type="compositionally biased region" description="Low complexity" evidence="10">
    <location>
        <begin position="198"/>
        <end position="207"/>
    </location>
</feature>
<dbReference type="GO" id="GO:0008270">
    <property type="term" value="F:zinc ion binding"/>
    <property type="evidence" value="ECO:0007669"/>
    <property type="project" value="UniProtKB-KW"/>
</dbReference>
<gene>
    <name evidence="12" type="ORF">BN1708_007638</name>
</gene>
<evidence type="ECO:0000256" key="5">
    <source>
        <dbReference type="ARBA" id="ARBA00022771"/>
    </source>
</evidence>
<feature type="compositionally biased region" description="Basic residues" evidence="10">
    <location>
        <begin position="172"/>
        <end position="182"/>
    </location>
</feature>
<evidence type="ECO:0000256" key="2">
    <source>
        <dbReference type="ARBA" id="ARBA00007269"/>
    </source>
</evidence>
<keyword evidence="4" id="KW-0677">Repeat</keyword>
<keyword evidence="8" id="KW-0804">Transcription</keyword>
<evidence type="ECO:0000256" key="8">
    <source>
        <dbReference type="ARBA" id="ARBA00023163"/>
    </source>
</evidence>
<evidence type="ECO:0000256" key="6">
    <source>
        <dbReference type="ARBA" id="ARBA00022833"/>
    </source>
</evidence>
<dbReference type="SMART" id="SM00393">
    <property type="entry name" value="R3H"/>
    <property type="match status" value="1"/>
</dbReference>
<dbReference type="InterPro" id="IPR001374">
    <property type="entry name" value="R3H_dom"/>
</dbReference>
<feature type="compositionally biased region" description="Gly residues" evidence="10">
    <location>
        <begin position="183"/>
        <end position="197"/>
    </location>
</feature>
<comment type="similarity">
    <text evidence="2">Belongs to the NFX1 family.</text>
</comment>
<evidence type="ECO:0000256" key="7">
    <source>
        <dbReference type="ARBA" id="ARBA00023015"/>
    </source>
</evidence>
<dbReference type="SUPFAM" id="SSF82708">
    <property type="entry name" value="R3H domain"/>
    <property type="match status" value="1"/>
</dbReference>
<dbReference type="Pfam" id="PF01422">
    <property type="entry name" value="zf-NF-X1"/>
    <property type="match status" value="7"/>
</dbReference>
<feature type="compositionally biased region" description="Gly residues" evidence="10">
    <location>
        <begin position="241"/>
        <end position="254"/>
    </location>
</feature>
<dbReference type="GO" id="GO:0000977">
    <property type="term" value="F:RNA polymerase II transcription regulatory region sequence-specific DNA binding"/>
    <property type="evidence" value="ECO:0007669"/>
    <property type="project" value="TreeGrafter"/>
</dbReference>
<keyword evidence="6" id="KW-0862">Zinc</keyword>
<dbReference type="FunFam" id="3.30.1370.50:FF:000006">
    <property type="entry name" value="NF-X1 finger transcription factor"/>
    <property type="match status" value="1"/>
</dbReference>
<dbReference type="Gene3D" id="3.30.1370.50">
    <property type="entry name" value="R3H-like domain"/>
    <property type="match status" value="1"/>
</dbReference>
<keyword evidence="7" id="KW-0805">Transcription regulation</keyword>
<feature type="region of interest" description="Disordered" evidence="10">
    <location>
        <begin position="1"/>
        <end position="42"/>
    </location>
</feature>
<dbReference type="PANTHER" id="PTHR12360:SF12">
    <property type="entry name" value="TRANSCRIPTIONAL REPRESSOR NF-X1"/>
    <property type="match status" value="1"/>
</dbReference>
<dbReference type="EMBL" id="CVQH01025194">
    <property type="protein sequence ID" value="CRK38042.1"/>
    <property type="molecule type" value="Genomic_DNA"/>
</dbReference>
<dbReference type="Pfam" id="PF01424">
    <property type="entry name" value="R3H"/>
    <property type="match status" value="1"/>
</dbReference>
<dbReference type="AlphaFoldDB" id="A0A0G4MV16"/>
<comment type="subcellular location">
    <subcellularLocation>
        <location evidence="1">Nucleus</location>
    </subcellularLocation>
</comment>
<evidence type="ECO:0000313" key="13">
    <source>
        <dbReference type="Proteomes" id="UP000044602"/>
    </source>
</evidence>
<evidence type="ECO:0000313" key="12">
    <source>
        <dbReference type="EMBL" id="CRK38042.1"/>
    </source>
</evidence>
<protein>
    <recommendedName>
        <fullName evidence="11">R3H domain-containing protein</fullName>
    </recommendedName>
</protein>
<dbReference type="GO" id="GO:0000981">
    <property type="term" value="F:DNA-binding transcription factor activity, RNA polymerase II-specific"/>
    <property type="evidence" value="ECO:0007669"/>
    <property type="project" value="TreeGrafter"/>
</dbReference>
<feature type="region of interest" description="Disordered" evidence="10">
    <location>
        <begin position="157"/>
        <end position="254"/>
    </location>
</feature>
<evidence type="ECO:0000259" key="11">
    <source>
        <dbReference type="PROSITE" id="PS51061"/>
    </source>
</evidence>
<dbReference type="GO" id="GO:0000122">
    <property type="term" value="P:negative regulation of transcription by RNA polymerase II"/>
    <property type="evidence" value="ECO:0007669"/>
    <property type="project" value="TreeGrafter"/>
</dbReference>